<organism evidence="1 2">
    <name type="scientific">Chryseolinea lacunae</name>
    <dbReference type="NCBI Taxonomy" id="2801331"/>
    <lineage>
        <taxon>Bacteria</taxon>
        <taxon>Pseudomonadati</taxon>
        <taxon>Bacteroidota</taxon>
        <taxon>Cytophagia</taxon>
        <taxon>Cytophagales</taxon>
        <taxon>Fulvivirgaceae</taxon>
        <taxon>Chryseolinea</taxon>
    </lineage>
</organism>
<proteinExistence type="predicted"/>
<accession>A0ABS1L4Z2</accession>
<dbReference type="Proteomes" id="UP000613030">
    <property type="component" value="Unassembled WGS sequence"/>
</dbReference>
<dbReference type="EMBL" id="JAERRB010000018">
    <property type="protein sequence ID" value="MBL0745626.1"/>
    <property type="molecule type" value="Genomic_DNA"/>
</dbReference>
<comment type="caution">
    <text evidence="1">The sequence shown here is derived from an EMBL/GenBank/DDBJ whole genome shotgun (WGS) entry which is preliminary data.</text>
</comment>
<gene>
    <name evidence="1" type="ORF">JI741_30620</name>
</gene>
<evidence type="ECO:0000313" key="1">
    <source>
        <dbReference type="EMBL" id="MBL0745626.1"/>
    </source>
</evidence>
<name>A0ABS1L4Z2_9BACT</name>
<sequence length="98" mass="11305">MIYFTQLIYIVNGQEETFHEFERMAIPIIGKYNGQLLLRVRPDANAFIEGTMENPYEIHLASFPSEADWEGFKNDGERKSFLHLKEKSVKAILLVKGA</sequence>
<dbReference type="Gene3D" id="3.30.70.100">
    <property type="match status" value="1"/>
</dbReference>
<evidence type="ECO:0000313" key="2">
    <source>
        <dbReference type="Proteomes" id="UP000613030"/>
    </source>
</evidence>
<reference evidence="1 2" key="1">
    <citation type="submission" date="2021-01" db="EMBL/GenBank/DDBJ databases">
        <title>Chryseolinea sp. Jin1 Genome sequencing and assembly.</title>
        <authorList>
            <person name="Kim I."/>
        </authorList>
    </citation>
    <scope>NUCLEOTIDE SEQUENCE [LARGE SCALE GENOMIC DNA]</scope>
    <source>
        <strain evidence="1 2">Jin1</strain>
    </source>
</reference>
<protein>
    <submittedName>
        <fullName evidence="1">DUF1330 domain-containing protein</fullName>
    </submittedName>
</protein>
<keyword evidence="2" id="KW-1185">Reference proteome</keyword>